<gene>
    <name evidence="8" type="primary">RLM1B_1</name>
    <name evidence="8" type="ORF">CK203_103012</name>
</gene>
<dbReference type="EMBL" id="QGNW01002204">
    <property type="protein sequence ID" value="RVW23166.1"/>
    <property type="molecule type" value="Genomic_DNA"/>
</dbReference>
<dbReference type="PANTHER" id="PTHR11017">
    <property type="entry name" value="LEUCINE-RICH REPEAT-CONTAINING PROTEIN"/>
    <property type="match status" value="1"/>
</dbReference>
<dbReference type="InterPro" id="IPR045344">
    <property type="entry name" value="C-JID"/>
</dbReference>
<evidence type="ECO:0000256" key="5">
    <source>
        <dbReference type="ARBA" id="ARBA00047304"/>
    </source>
</evidence>
<proteinExistence type="predicted"/>
<dbReference type="GO" id="GO:0006952">
    <property type="term" value="P:defense response"/>
    <property type="evidence" value="ECO:0007669"/>
    <property type="project" value="InterPro"/>
</dbReference>
<keyword evidence="3" id="KW-0677">Repeat</keyword>
<dbReference type="InterPro" id="IPR027417">
    <property type="entry name" value="P-loop_NTPase"/>
</dbReference>
<dbReference type="SUPFAM" id="SSF52058">
    <property type="entry name" value="L domain-like"/>
    <property type="match status" value="1"/>
</dbReference>
<sequence length="702" mass="78825">MSIKSKDVPEDVLMVGICGLDGVGKSTMAKAIYNELCYRFKRKSFLDIVGEVSKDPHGLLDLQQQLLCDISPRGGPKISTLDQGIIVLQRMLHREKVLLVIDGVNAKEQLEKLAGGHDWFAQGSRIFITSRDRSLLEHKVDELYELPGLNGSSLALKVLGNFLSNKQHNEWESEFCNLGKEPNVEILDVLKVGMHNLIQKLGHKIVRDESLRDKGIRSRLWHHIDVQDVLEERMKGTKSIEGIFLDLSKLDNINLSTQAMTDMTQLRLLKIFLGSEVVSGEEDCKVCITSDFKFPSGNLCYLYWHGYPSNSLPSNFDPAKLVELNMPYSNIRKFGLGNMVSNLTAIILSHSKCLIMVSNFSSTPNLEKLILEGCTSLREIDPSIGDLKRLGLLDLKECKSLGSLPDSICNLTSLKTLYLSGCSELNGWAKYLGEMTHLTELYANRTATGAPPSAIGERAYPPLSSLSGLCLLRELDLSDCYWWDEEIPYHFWGLYSLEKLNLSGSPITMVPASIEASIRLKVLVLGRCKRLQSLPKKLPPSLQELDAHECVSLSYVVEKHAPESQFCILVPGDKVPAWFDFHRGGSSVAIHSSGNFLGIWVCFVFAFKDQLPQIHDDISCRLNNFSFFYSYRDKWSGAHSSNRHMWLAYQPCSAFDICLPERWRDIEASFELSGVTDASEIECGIHLIYKQHPTRDAPFGIE</sequence>
<dbReference type="GO" id="GO:0061809">
    <property type="term" value="F:NAD+ nucleosidase activity, cyclic ADP-ribose generating"/>
    <property type="evidence" value="ECO:0007669"/>
    <property type="project" value="UniProtKB-EC"/>
</dbReference>
<dbReference type="Gene3D" id="3.40.50.300">
    <property type="entry name" value="P-loop containing nucleotide triphosphate hydrolases"/>
    <property type="match status" value="1"/>
</dbReference>
<keyword evidence="2" id="KW-0433">Leucine-rich repeat</keyword>
<feature type="domain" description="C-JID" evidence="7">
    <location>
        <begin position="570"/>
        <end position="692"/>
    </location>
</feature>
<dbReference type="Pfam" id="PF07725">
    <property type="entry name" value="LRR_3"/>
    <property type="match status" value="1"/>
</dbReference>
<dbReference type="InterPro" id="IPR032675">
    <property type="entry name" value="LRR_dom_sf"/>
</dbReference>
<dbReference type="InterPro" id="IPR011713">
    <property type="entry name" value="Leu-rich_rpt_3"/>
</dbReference>
<evidence type="ECO:0000259" key="6">
    <source>
        <dbReference type="Pfam" id="PF00931"/>
    </source>
</evidence>
<dbReference type="PANTHER" id="PTHR11017:SF292">
    <property type="entry name" value="AAA+ ATPASE DOMAIN-CONTAINING PROTEIN"/>
    <property type="match status" value="1"/>
</dbReference>
<dbReference type="Pfam" id="PF00931">
    <property type="entry name" value="NB-ARC"/>
    <property type="match status" value="1"/>
</dbReference>
<protein>
    <recommendedName>
        <fullName evidence="1">ADP-ribosyl cyclase/cyclic ADP-ribose hydrolase</fullName>
        <ecNumber evidence="1">3.2.2.6</ecNumber>
    </recommendedName>
</protein>
<dbReference type="SUPFAM" id="SSF52540">
    <property type="entry name" value="P-loop containing nucleoside triphosphate hydrolases"/>
    <property type="match status" value="1"/>
</dbReference>
<dbReference type="EC" id="3.2.2.6" evidence="1"/>
<dbReference type="GO" id="GO:0043531">
    <property type="term" value="F:ADP binding"/>
    <property type="evidence" value="ECO:0007669"/>
    <property type="project" value="InterPro"/>
</dbReference>
<dbReference type="Pfam" id="PF20160">
    <property type="entry name" value="C-JID"/>
    <property type="match status" value="1"/>
</dbReference>
<keyword evidence="4" id="KW-0520">NAD</keyword>
<dbReference type="Gene3D" id="3.80.10.10">
    <property type="entry name" value="Ribonuclease Inhibitor"/>
    <property type="match status" value="2"/>
</dbReference>
<comment type="caution">
    <text evidence="8">The sequence shown here is derived from an EMBL/GenBank/DDBJ whole genome shotgun (WGS) entry which is preliminary data.</text>
</comment>
<evidence type="ECO:0000256" key="1">
    <source>
        <dbReference type="ARBA" id="ARBA00011982"/>
    </source>
</evidence>
<dbReference type="AlphaFoldDB" id="A0A438CIY6"/>
<dbReference type="InterPro" id="IPR044974">
    <property type="entry name" value="Disease_R_plants"/>
</dbReference>
<name>A0A438CIY6_VITVI</name>
<dbReference type="Proteomes" id="UP000288805">
    <property type="component" value="Unassembled WGS sequence"/>
</dbReference>
<organism evidence="8 9">
    <name type="scientific">Vitis vinifera</name>
    <name type="common">Grape</name>
    <dbReference type="NCBI Taxonomy" id="29760"/>
    <lineage>
        <taxon>Eukaryota</taxon>
        <taxon>Viridiplantae</taxon>
        <taxon>Streptophyta</taxon>
        <taxon>Embryophyta</taxon>
        <taxon>Tracheophyta</taxon>
        <taxon>Spermatophyta</taxon>
        <taxon>Magnoliopsida</taxon>
        <taxon>eudicotyledons</taxon>
        <taxon>Gunneridae</taxon>
        <taxon>Pentapetalae</taxon>
        <taxon>rosids</taxon>
        <taxon>Vitales</taxon>
        <taxon>Vitaceae</taxon>
        <taxon>Viteae</taxon>
        <taxon>Vitis</taxon>
    </lineage>
</organism>
<evidence type="ECO:0000256" key="3">
    <source>
        <dbReference type="ARBA" id="ARBA00022737"/>
    </source>
</evidence>
<feature type="domain" description="NB-ARC" evidence="6">
    <location>
        <begin position="11"/>
        <end position="139"/>
    </location>
</feature>
<evidence type="ECO:0000259" key="7">
    <source>
        <dbReference type="Pfam" id="PF20160"/>
    </source>
</evidence>
<evidence type="ECO:0000256" key="4">
    <source>
        <dbReference type="ARBA" id="ARBA00023027"/>
    </source>
</evidence>
<comment type="catalytic activity">
    <reaction evidence="5">
        <text>NAD(+) + H2O = ADP-D-ribose + nicotinamide + H(+)</text>
        <dbReference type="Rhea" id="RHEA:16301"/>
        <dbReference type="ChEBI" id="CHEBI:15377"/>
        <dbReference type="ChEBI" id="CHEBI:15378"/>
        <dbReference type="ChEBI" id="CHEBI:17154"/>
        <dbReference type="ChEBI" id="CHEBI:57540"/>
        <dbReference type="ChEBI" id="CHEBI:57967"/>
        <dbReference type="EC" id="3.2.2.6"/>
    </reaction>
    <physiologicalReaction direction="left-to-right" evidence="5">
        <dbReference type="Rhea" id="RHEA:16302"/>
    </physiologicalReaction>
</comment>
<dbReference type="InterPro" id="IPR002182">
    <property type="entry name" value="NB-ARC"/>
</dbReference>
<evidence type="ECO:0000313" key="9">
    <source>
        <dbReference type="Proteomes" id="UP000288805"/>
    </source>
</evidence>
<evidence type="ECO:0000313" key="8">
    <source>
        <dbReference type="EMBL" id="RVW23166.1"/>
    </source>
</evidence>
<evidence type="ECO:0000256" key="2">
    <source>
        <dbReference type="ARBA" id="ARBA00022614"/>
    </source>
</evidence>
<dbReference type="PRINTS" id="PR00364">
    <property type="entry name" value="DISEASERSIST"/>
</dbReference>
<reference evidence="8 9" key="1">
    <citation type="journal article" date="2018" name="PLoS Genet.">
        <title>Population sequencing reveals clonal diversity and ancestral inbreeding in the grapevine cultivar Chardonnay.</title>
        <authorList>
            <person name="Roach M.J."/>
            <person name="Johnson D.L."/>
            <person name="Bohlmann J."/>
            <person name="van Vuuren H.J."/>
            <person name="Jones S.J."/>
            <person name="Pretorius I.S."/>
            <person name="Schmidt S.A."/>
            <person name="Borneman A.R."/>
        </authorList>
    </citation>
    <scope>NUCLEOTIDE SEQUENCE [LARGE SCALE GENOMIC DNA]</scope>
    <source>
        <strain evidence="9">cv. Chardonnay</strain>
        <tissue evidence="8">Leaf</tissue>
    </source>
</reference>
<accession>A0A438CIY6</accession>